<dbReference type="InterPro" id="IPR029069">
    <property type="entry name" value="HotDog_dom_sf"/>
</dbReference>
<gene>
    <name evidence="3" type="ORF">L596_029771</name>
</gene>
<dbReference type="Proteomes" id="UP000298663">
    <property type="component" value="Unassembled WGS sequence"/>
</dbReference>
<evidence type="ECO:0000313" key="4">
    <source>
        <dbReference type="Proteomes" id="UP000298663"/>
    </source>
</evidence>
<organism evidence="3 4">
    <name type="scientific">Steinernema carpocapsae</name>
    <name type="common">Entomopathogenic nematode</name>
    <dbReference type="NCBI Taxonomy" id="34508"/>
    <lineage>
        <taxon>Eukaryota</taxon>
        <taxon>Metazoa</taxon>
        <taxon>Ecdysozoa</taxon>
        <taxon>Nematoda</taxon>
        <taxon>Chromadorea</taxon>
        <taxon>Rhabditida</taxon>
        <taxon>Tylenchina</taxon>
        <taxon>Panagrolaimomorpha</taxon>
        <taxon>Strongyloidoidea</taxon>
        <taxon>Steinernematidae</taxon>
        <taxon>Steinernema</taxon>
    </lineage>
</organism>
<dbReference type="GO" id="GO:0005782">
    <property type="term" value="C:peroxisomal matrix"/>
    <property type="evidence" value="ECO:0007669"/>
    <property type="project" value="UniProtKB-SubCell"/>
</dbReference>
<dbReference type="Gene3D" id="2.40.160.210">
    <property type="entry name" value="Acyl-CoA thioesterase, double hotdog domain"/>
    <property type="match status" value="1"/>
</dbReference>
<protein>
    <recommendedName>
        <fullName evidence="2">Acyl-CoA thioesterase-like C-terminal domain-containing protein</fullName>
    </recommendedName>
</protein>
<dbReference type="STRING" id="34508.A0A4U5LQS7"/>
<comment type="caution">
    <text evidence="3">The sequence shown here is derived from an EMBL/GenBank/DDBJ whole genome shotgun (WGS) entry which is preliminary data.</text>
</comment>
<comment type="similarity">
    <text evidence="1">Belongs to the C/M/P thioester hydrolase family.</text>
</comment>
<name>A0A4U5LQS7_STECR</name>
<sequence length="299" mass="34064">MSITSENKSLILDSFSGIFKLQKEARNVARSEAPHMGGIYSPVRLFGGQTAAQFQLAFRKLFSKLVVHTLKVNFIGPGNLKDPISYDFHRVPGTNFAIANAVQNKKNIATAKIRYGPSSDLLDQSPYFMPLIRNPLSYGSLRERLHFKDEFTQKLLRQFSVKSFIFDIRPVDFKQLTHMRNPFEPILLWCTLTSLHKKSRVPMDGPTVISILGDCMMVFNARLQIMNLAKITEFAAGASLNHTIWFHAMEGIDPKGWFLYETRCNRISNTNSVIEGRIFDEKGKCLMTVLQECYLKAKM</sequence>
<feature type="domain" description="Acyl-CoA thioesterase-like C-terminal" evidence="2">
    <location>
        <begin position="227"/>
        <end position="294"/>
    </location>
</feature>
<dbReference type="SUPFAM" id="SSF54637">
    <property type="entry name" value="Thioesterase/thiol ester dehydrase-isomerase"/>
    <property type="match status" value="2"/>
</dbReference>
<evidence type="ECO:0000256" key="1">
    <source>
        <dbReference type="ARBA" id="ARBA00006538"/>
    </source>
</evidence>
<dbReference type="InterPro" id="IPR049450">
    <property type="entry name" value="ACOT8-like_C"/>
</dbReference>
<dbReference type="PANTHER" id="PTHR11066">
    <property type="entry name" value="ACYL-COA THIOESTERASE"/>
    <property type="match status" value="1"/>
</dbReference>
<evidence type="ECO:0000259" key="2">
    <source>
        <dbReference type="Pfam" id="PF20789"/>
    </source>
</evidence>
<dbReference type="EMBL" id="AZBU02000013">
    <property type="protein sequence ID" value="TKR58309.1"/>
    <property type="molecule type" value="Genomic_DNA"/>
</dbReference>
<dbReference type="GO" id="GO:0009062">
    <property type="term" value="P:fatty acid catabolic process"/>
    <property type="evidence" value="ECO:0007669"/>
    <property type="project" value="TreeGrafter"/>
</dbReference>
<dbReference type="Pfam" id="PF20789">
    <property type="entry name" value="4HBT_3C"/>
    <property type="match status" value="1"/>
</dbReference>
<dbReference type="AlphaFoldDB" id="A0A4U5LQS7"/>
<dbReference type="OrthoDB" id="5847737at2759"/>
<dbReference type="InterPro" id="IPR042171">
    <property type="entry name" value="Acyl-CoA_hotdog"/>
</dbReference>
<reference evidence="3 4" key="2">
    <citation type="journal article" date="2019" name="G3 (Bethesda)">
        <title>Hybrid Assembly of the Genome of the Entomopathogenic Nematode Steinernema carpocapsae Identifies the X-Chromosome.</title>
        <authorList>
            <person name="Serra L."/>
            <person name="Macchietto M."/>
            <person name="Macias-Munoz A."/>
            <person name="McGill C.J."/>
            <person name="Rodriguez I.M."/>
            <person name="Rodriguez B."/>
            <person name="Murad R."/>
            <person name="Mortazavi A."/>
        </authorList>
    </citation>
    <scope>NUCLEOTIDE SEQUENCE [LARGE SCALE GENOMIC DNA]</scope>
    <source>
        <strain evidence="3 4">ALL</strain>
    </source>
</reference>
<dbReference type="PANTHER" id="PTHR11066:SF48">
    <property type="entry name" value="ACYL-COA THIOESTERASE II"/>
    <property type="match status" value="1"/>
</dbReference>
<dbReference type="GO" id="GO:0006637">
    <property type="term" value="P:acyl-CoA metabolic process"/>
    <property type="evidence" value="ECO:0007669"/>
    <property type="project" value="InterPro"/>
</dbReference>
<evidence type="ECO:0000313" key="3">
    <source>
        <dbReference type="EMBL" id="TKR58309.1"/>
    </source>
</evidence>
<keyword evidence="4" id="KW-1185">Reference proteome</keyword>
<dbReference type="CDD" id="cd03444">
    <property type="entry name" value="Thioesterase_II_repeat1"/>
    <property type="match status" value="1"/>
</dbReference>
<proteinExistence type="inferred from homology"/>
<accession>A0A4U5LQS7</accession>
<dbReference type="GO" id="GO:0047617">
    <property type="term" value="F:fatty acyl-CoA hydrolase activity"/>
    <property type="evidence" value="ECO:0007669"/>
    <property type="project" value="InterPro"/>
</dbReference>
<reference evidence="3 4" key="1">
    <citation type="journal article" date="2015" name="Genome Biol.">
        <title>Comparative genomics of Steinernema reveals deeply conserved gene regulatory networks.</title>
        <authorList>
            <person name="Dillman A.R."/>
            <person name="Macchietto M."/>
            <person name="Porter C.F."/>
            <person name="Rogers A."/>
            <person name="Williams B."/>
            <person name="Antoshechkin I."/>
            <person name="Lee M.M."/>
            <person name="Goodwin Z."/>
            <person name="Lu X."/>
            <person name="Lewis E.E."/>
            <person name="Goodrich-Blair H."/>
            <person name="Stock S.P."/>
            <person name="Adams B.J."/>
            <person name="Sternberg P.W."/>
            <person name="Mortazavi A."/>
        </authorList>
    </citation>
    <scope>NUCLEOTIDE SEQUENCE [LARGE SCALE GENOMIC DNA]</scope>
    <source>
        <strain evidence="3 4">ALL</strain>
    </source>
</reference>
<dbReference type="InterPro" id="IPR003703">
    <property type="entry name" value="Acyl_CoA_thio"/>
</dbReference>